<dbReference type="Pfam" id="PF01814">
    <property type="entry name" value="Hemerythrin"/>
    <property type="match status" value="1"/>
</dbReference>
<gene>
    <name evidence="2" type="ORF">LDX50_29780</name>
</gene>
<evidence type="ECO:0000313" key="3">
    <source>
        <dbReference type="Proteomes" id="UP001139409"/>
    </source>
</evidence>
<protein>
    <submittedName>
        <fullName evidence="2">Hemerythrin domain-containing protein</fullName>
    </submittedName>
</protein>
<dbReference type="Gene3D" id="1.20.120.520">
    <property type="entry name" value="nmb1532 protein domain like"/>
    <property type="match status" value="1"/>
</dbReference>
<dbReference type="RefSeq" id="WP_225699961.1">
    <property type="nucleotide sequence ID" value="NZ_JAIXNE010000009.1"/>
</dbReference>
<accession>A0A9X1L1W1</accession>
<dbReference type="AlphaFoldDB" id="A0A9X1L1W1"/>
<dbReference type="EMBL" id="JAIXNE010000009">
    <property type="protein sequence ID" value="MCA6079099.1"/>
    <property type="molecule type" value="Genomic_DNA"/>
</dbReference>
<organism evidence="2 3">
    <name type="scientific">Fulvivirga sedimenti</name>
    <dbReference type="NCBI Taxonomy" id="2879465"/>
    <lineage>
        <taxon>Bacteria</taxon>
        <taxon>Pseudomonadati</taxon>
        <taxon>Bacteroidota</taxon>
        <taxon>Cytophagia</taxon>
        <taxon>Cytophagales</taxon>
        <taxon>Fulvivirgaceae</taxon>
        <taxon>Fulvivirga</taxon>
    </lineage>
</organism>
<proteinExistence type="predicted"/>
<keyword evidence="3" id="KW-1185">Reference proteome</keyword>
<dbReference type="InterPro" id="IPR012312">
    <property type="entry name" value="Hemerythrin-like"/>
</dbReference>
<dbReference type="Proteomes" id="UP001139409">
    <property type="component" value="Unassembled WGS sequence"/>
</dbReference>
<sequence length="144" mass="16945">MKRHPALIPLSRFHRSMLFLALIARENAPVIKGYPEKVDDRIRFAVNFYSEKLQSHFKQESKIWEYVRMKHPALIPLIDELQAERNEINLLFRSLSLEGSETDFFALGPLLEKHVRKEERQLFQQIQSVADENDLAWIESVLAN</sequence>
<comment type="caution">
    <text evidence="2">The sequence shown here is derived from an EMBL/GenBank/DDBJ whole genome shotgun (WGS) entry which is preliminary data.</text>
</comment>
<evidence type="ECO:0000259" key="1">
    <source>
        <dbReference type="Pfam" id="PF01814"/>
    </source>
</evidence>
<evidence type="ECO:0000313" key="2">
    <source>
        <dbReference type="EMBL" id="MCA6079099.1"/>
    </source>
</evidence>
<feature type="domain" description="Hemerythrin-like" evidence="1">
    <location>
        <begin position="35"/>
        <end position="125"/>
    </location>
</feature>
<reference evidence="2" key="1">
    <citation type="submission" date="2021-09" db="EMBL/GenBank/DDBJ databases">
        <title>Fulvivirga sp. isolated from coastal sediment.</title>
        <authorList>
            <person name="Yu H."/>
        </authorList>
    </citation>
    <scope>NUCLEOTIDE SEQUENCE</scope>
    <source>
        <strain evidence="2">1062</strain>
    </source>
</reference>
<name>A0A9X1L1W1_9BACT</name>